<evidence type="ECO:0000313" key="2">
    <source>
        <dbReference type="EMBL" id="PTH78963.1"/>
    </source>
</evidence>
<sequence>MIFKGKILTFWLIFGQVVKKKLAIFNGAPRAIIGILKKDSNVKQKTERNDAMVMPVGLPKRLTDNGGERLISLCKDGGDIYQENYFMPIMNTEQVIKREFLTVMTGRLSSSNVHRFKHASPHACWSTLPYADTALTAYFSEFSKRKDIDFLACDSESPALSLPHMVVLDFIKSEMPIESVTCAKGMSAYSNTYQMGSLFGADNINLIGRYAVYWPYLLIGIEKLVRNILAWQQLSEDELDATFEAYWAITKLLLIEHMHSATAGYFCGLVSMDHVDSIKFIDRYRENLGFSPDLFRMKDAKRVIVTTQSSGMMSGASSVMKVVKGEKTTHPNPVESLSLGMSMFYLAVNREIAMLFSYLSQDKDSFMFSFGKDKIATLFAANPHKMPFNPIESCPQTEADSDLTVYSLSEVRALSDLFFSQAEPKITGADKNYREWFVSTLTDYVFLESGIFMPPSKEGMTAIANRVKPSALRFLKNCVSASMKQANDCQTDILEPAYDAIHKSNVIGSRFVDYYLQLMTTQKDYYSELGKKPQDLREFDDSIKCELVQGINAITKIALGFFDADIKGKNELVDHATEIFQGIKATASMFQDSELSGSICEMASMAVDEVSKGNFIEVSGLAFKIAEVWRSHLALSVNQDEEKNKILAEKLKELDCFIAIMIDESVSAVNAATQKAVEAAPANLDPSMTDAIKELEAAKNELAALKDKNGELTNLVREKQEEIVKMRKIHKRKDAKLHSLSNNRSAPVPSASFKEIDNLAARLVSTLESTDILSVMKLAESFSMGRINFTDSAMDSASDYRRQEYSPVDLMSALIKLSDLYFDAYKESGDSSAKQVFGNAYSANESEPTMNQERLRRMREFDILGRKKIVTQHLSINNYFRLYFTIEGDKIIIPYLGKHLEVVTTN</sequence>
<dbReference type="AlphaFoldDB" id="A0A2T4MWK5"/>
<accession>A0A2T4MWK5</accession>
<gene>
    <name evidence="2" type="ORF">DAA48_21225</name>
</gene>
<protein>
    <submittedName>
        <fullName evidence="2">Uncharacterized protein</fullName>
    </submittedName>
</protein>
<reference evidence="2 3" key="1">
    <citation type="submission" date="2018-03" db="EMBL/GenBank/DDBJ databases">
        <title>Aeromonas veronii whole genome sequencing and analysis.</title>
        <authorList>
            <person name="Xie H."/>
            <person name="Liu T."/>
            <person name="Wang K."/>
        </authorList>
    </citation>
    <scope>NUCLEOTIDE SEQUENCE [LARGE SCALE GENOMIC DNA]</scope>
    <source>
        <strain evidence="2 3">XH.VA.1</strain>
    </source>
</reference>
<dbReference type="EMBL" id="PZKL01000045">
    <property type="protein sequence ID" value="PTH78963.1"/>
    <property type="molecule type" value="Genomic_DNA"/>
</dbReference>
<name>A0A2T4MWK5_AERVE</name>
<comment type="caution">
    <text evidence="2">The sequence shown here is derived from an EMBL/GenBank/DDBJ whole genome shotgun (WGS) entry which is preliminary data.</text>
</comment>
<proteinExistence type="predicted"/>
<dbReference type="Proteomes" id="UP000241986">
    <property type="component" value="Unassembled WGS sequence"/>
</dbReference>
<evidence type="ECO:0000256" key="1">
    <source>
        <dbReference type="SAM" id="Coils"/>
    </source>
</evidence>
<keyword evidence="1" id="KW-0175">Coiled coil</keyword>
<organism evidence="2 3">
    <name type="scientific">Aeromonas veronii</name>
    <dbReference type="NCBI Taxonomy" id="654"/>
    <lineage>
        <taxon>Bacteria</taxon>
        <taxon>Pseudomonadati</taxon>
        <taxon>Pseudomonadota</taxon>
        <taxon>Gammaproteobacteria</taxon>
        <taxon>Aeromonadales</taxon>
        <taxon>Aeromonadaceae</taxon>
        <taxon>Aeromonas</taxon>
    </lineage>
</organism>
<evidence type="ECO:0000313" key="3">
    <source>
        <dbReference type="Proteomes" id="UP000241986"/>
    </source>
</evidence>
<feature type="coiled-coil region" evidence="1">
    <location>
        <begin position="688"/>
        <end position="722"/>
    </location>
</feature>